<evidence type="ECO:0000313" key="3">
    <source>
        <dbReference type="Proteomes" id="UP000235786"/>
    </source>
</evidence>
<evidence type="ECO:0008006" key="4">
    <source>
        <dbReference type="Google" id="ProtNLM"/>
    </source>
</evidence>
<sequence length="303" mass="34925">MGWRAGKDLGPLGNWITERIRIVGNKGRAELGAALLKEWGDEREEFMDIDDHEFYHPFKNDPTVGKYWLPDYQMKFIRPLHERVPYRQATLDERIEEYKRMAGDGSLGEISEDLEECITTCTFVRTYSRPNSRQFNADGRDSDGTSQAGDVPIYLPQRCLNLIKATQFWARSMDAEQLKVCMPADPKKYLDFLYETLYWEKNILATIGCASLRPSNDLSMLRKAGKLRIFGLRSMKPFAPTQTLTKTNLRPPEDLNDGSGDKPPEWDQMILEHYFDSYKNQTAFVMLNRSLNGLPAIASFTRK</sequence>
<gene>
    <name evidence="2" type="ORF">L207DRAFT_535167</name>
</gene>
<dbReference type="Proteomes" id="UP000235786">
    <property type="component" value="Unassembled WGS sequence"/>
</dbReference>
<evidence type="ECO:0000256" key="1">
    <source>
        <dbReference type="SAM" id="MobiDB-lite"/>
    </source>
</evidence>
<dbReference type="AlphaFoldDB" id="A0A2J6R5Y1"/>
<evidence type="ECO:0000313" key="2">
    <source>
        <dbReference type="EMBL" id="PMD33923.1"/>
    </source>
</evidence>
<organism evidence="2 3">
    <name type="scientific">Hyaloscypha variabilis (strain UAMH 11265 / GT02V1 / F)</name>
    <name type="common">Meliniomyces variabilis</name>
    <dbReference type="NCBI Taxonomy" id="1149755"/>
    <lineage>
        <taxon>Eukaryota</taxon>
        <taxon>Fungi</taxon>
        <taxon>Dikarya</taxon>
        <taxon>Ascomycota</taxon>
        <taxon>Pezizomycotina</taxon>
        <taxon>Leotiomycetes</taxon>
        <taxon>Helotiales</taxon>
        <taxon>Hyaloscyphaceae</taxon>
        <taxon>Hyaloscypha</taxon>
        <taxon>Hyaloscypha variabilis</taxon>
    </lineage>
</organism>
<reference evidence="2 3" key="1">
    <citation type="submission" date="2016-04" db="EMBL/GenBank/DDBJ databases">
        <title>A degradative enzymes factory behind the ericoid mycorrhizal symbiosis.</title>
        <authorList>
            <consortium name="DOE Joint Genome Institute"/>
            <person name="Martino E."/>
            <person name="Morin E."/>
            <person name="Grelet G."/>
            <person name="Kuo A."/>
            <person name="Kohler A."/>
            <person name="Daghino S."/>
            <person name="Barry K."/>
            <person name="Choi C."/>
            <person name="Cichocki N."/>
            <person name="Clum A."/>
            <person name="Copeland A."/>
            <person name="Hainaut M."/>
            <person name="Haridas S."/>
            <person name="Labutti K."/>
            <person name="Lindquist E."/>
            <person name="Lipzen A."/>
            <person name="Khouja H.-R."/>
            <person name="Murat C."/>
            <person name="Ohm R."/>
            <person name="Olson A."/>
            <person name="Spatafora J."/>
            <person name="Veneault-Fourrey C."/>
            <person name="Henrissat B."/>
            <person name="Grigoriev I."/>
            <person name="Martin F."/>
            <person name="Perotto S."/>
        </authorList>
    </citation>
    <scope>NUCLEOTIDE SEQUENCE [LARGE SCALE GENOMIC DNA]</scope>
    <source>
        <strain evidence="2 3">F</strain>
    </source>
</reference>
<protein>
    <recommendedName>
        <fullName evidence="4">G-patch domain-containing protein</fullName>
    </recommendedName>
</protein>
<proteinExistence type="predicted"/>
<dbReference type="EMBL" id="KZ613955">
    <property type="protein sequence ID" value="PMD33923.1"/>
    <property type="molecule type" value="Genomic_DNA"/>
</dbReference>
<keyword evidence="3" id="KW-1185">Reference proteome</keyword>
<feature type="region of interest" description="Disordered" evidence="1">
    <location>
        <begin position="242"/>
        <end position="263"/>
    </location>
</feature>
<name>A0A2J6R5Y1_HYAVF</name>
<accession>A0A2J6R5Y1</accession>